<sequence>MDLQLGLAVSRTSKGFDLNFSEIDSKDQQCNLKKRRFDEEEEEEDAAFEEKIDDNMSDHTLPLLLWNDNSSDMLINKDANGLVGWPPINPWRKRICHQNNSLNINCVAVENGGNGRGISAENRGRNSLFVKVKMEGFGIARKIDLSLHYSHDSLLKTLISMFGKCQESFHSYLLIFQDKEGDWKIVDDVPWREFMGSVQRLKLERKKV</sequence>
<name>A0ACC0C7J9_CATRO</name>
<gene>
    <name evidence="1" type="ORF">M9H77_02138</name>
</gene>
<evidence type="ECO:0000313" key="1">
    <source>
        <dbReference type="EMBL" id="KAI5680911.1"/>
    </source>
</evidence>
<accession>A0ACC0C7J9</accession>
<protein>
    <submittedName>
        <fullName evidence="1">Uncharacterized protein</fullName>
    </submittedName>
</protein>
<reference evidence="2" key="1">
    <citation type="journal article" date="2023" name="Nat. Plants">
        <title>Single-cell RNA sequencing provides a high-resolution roadmap for understanding the multicellular compartmentation of specialized metabolism.</title>
        <authorList>
            <person name="Sun S."/>
            <person name="Shen X."/>
            <person name="Li Y."/>
            <person name="Li Y."/>
            <person name="Wang S."/>
            <person name="Li R."/>
            <person name="Zhang H."/>
            <person name="Shen G."/>
            <person name="Guo B."/>
            <person name="Wei J."/>
            <person name="Xu J."/>
            <person name="St-Pierre B."/>
            <person name="Chen S."/>
            <person name="Sun C."/>
        </authorList>
    </citation>
    <scope>NUCLEOTIDE SEQUENCE [LARGE SCALE GENOMIC DNA]</scope>
</reference>
<comment type="caution">
    <text evidence="1">The sequence shown here is derived from an EMBL/GenBank/DDBJ whole genome shotgun (WGS) entry which is preliminary data.</text>
</comment>
<dbReference type="EMBL" id="CM044701">
    <property type="protein sequence ID" value="KAI5680911.1"/>
    <property type="molecule type" value="Genomic_DNA"/>
</dbReference>
<keyword evidence="2" id="KW-1185">Reference proteome</keyword>
<dbReference type="Proteomes" id="UP001060085">
    <property type="component" value="Linkage Group LG01"/>
</dbReference>
<organism evidence="1 2">
    <name type="scientific">Catharanthus roseus</name>
    <name type="common">Madagascar periwinkle</name>
    <name type="synonym">Vinca rosea</name>
    <dbReference type="NCBI Taxonomy" id="4058"/>
    <lineage>
        <taxon>Eukaryota</taxon>
        <taxon>Viridiplantae</taxon>
        <taxon>Streptophyta</taxon>
        <taxon>Embryophyta</taxon>
        <taxon>Tracheophyta</taxon>
        <taxon>Spermatophyta</taxon>
        <taxon>Magnoliopsida</taxon>
        <taxon>eudicotyledons</taxon>
        <taxon>Gunneridae</taxon>
        <taxon>Pentapetalae</taxon>
        <taxon>asterids</taxon>
        <taxon>lamiids</taxon>
        <taxon>Gentianales</taxon>
        <taxon>Apocynaceae</taxon>
        <taxon>Rauvolfioideae</taxon>
        <taxon>Vinceae</taxon>
        <taxon>Catharanthinae</taxon>
        <taxon>Catharanthus</taxon>
    </lineage>
</organism>
<proteinExistence type="predicted"/>
<evidence type="ECO:0000313" key="2">
    <source>
        <dbReference type="Proteomes" id="UP001060085"/>
    </source>
</evidence>